<organism evidence="1 2">
    <name type="scientific">Pangasius djambal</name>
    <dbReference type="NCBI Taxonomy" id="1691987"/>
    <lineage>
        <taxon>Eukaryota</taxon>
        <taxon>Metazoa</taxon>
        <taxon>Chordata</taxon>
        <taxon>Craniata</taxon>
        <taxon>Vertebrata</taxon>
        <taxon>Euteleostomi</taxon>
        <taxon>Actinopterygii</taxon>
        <taxon>Neopterygii</taxon>
        <taxon>Teleostei</taxon>
        <taxon>Ostariophysi</taxon>
        <taxon>Siluriformes</taxon>
        <taxon>Pangasiidae</taxon>
        <taxon>Pangasius</taxon>
    </lineage>
</organism>
<sequence>MKLVFLISASVLVCLAALTTADNSTTPREANCQNYITDACTREMIPVCGDDGVTYSNECMLCVESRKQNKHVKVVANGVCEPVTSE</sequence>
<keyword evidence="2" id="KW-1185">Reference proteome</keyword>
<reference evidence="1" key="1">
    <citation type="submission" date="2020-02" db="EMBL/GenBank/DDBJ databases">
        <title>Genome sequencing of the panga catfish, Pangasius djambal.</title>
        <authorList>
            <person name="Wen M."/>
            <person name="Zahm M."/>
            <person name="Roques C."/>
            <person name="Cabau C."/>
            <person name="Klopp C."/>
            <person name="Donnadieu C."/>
            <person name="Jouanno E."/>
            <person name="Avarre J.-C."/>
            <person name="Campet M."/>
            <person name="Ha T."/>
            <person name="Dugue R."/>
            <person name="Lampietro C."/>
            <person name="Louis A."/>
            <person name="Herpin A."/>
            <person name="Echchiki A."/>
            <person name="Berthelot C."/>
            <person name="Parey E."/>
            <person name="Roest-Crollius H."/>
            <person name="Braasch I."/>
            <person name="Postlethwait J.H."/>
            <person name="Bobe J."/>
            <person name="Montfort J."/>
            <person name="Bouchez O."/>
            <person name="Begum T."/>
            <person name="Schartl M."/>
            <person name="Gustiano R."/>
            <person name="Guiguen Y."/>
        </authorList>
    </citation>
    <scope>NUCLEOTIDE SEQUENCE</scope>
    <source>
        <strain evidence="1">Pdj_M5554</strain>
    </source>
</reference>
<evidence type="ECO:0000313" key="2">
    <source>
        <dbReference type="Proteomes" id="UP000830395"/>
    </source>
</evidence>
<name>A0ACC5Y983_9TELE</name>
<dbReference type="EMBL" id="CM040979">
    <property type="protein sequence ID" value="MCJ8732113.1"/>
    <property type="molecule type" value="Genomic_DNA"/>
</dbReference>
<evidence type="ECO:0000313" key="1">
    <source>
        <dbReference type="EMBL" id="MCJ8732113.1"/>
    </source>
</evidence>
<accession>A0ACC5Y983</accession>
<gene>
    <name evidence="1" type="ORF">PDJAM_G00207200</name>
</gene>
<comment type="caution">
    <text evidence="1">The sequence shown here is derived from an EMBL/GenBank/DDBJ whole genome shotgun (WGS) entry which is preliminary data.</text>
</comment>
<proteinExistence type="predicted"/>
<protein>
    <submittedName>
        <fullName evidence="1">Uncharacterized protein</fullName>
    </submittedName>
</protein>
<dbReference type="Proteomes" id="UP000830395">
    <property type="component" value="Chromosome 5"/>
</dbReference>